<keyword evidence="1" id="KW-0560">Oxidoreductase</keyword>
<evidence type="ECO:0000259" key="2">
    <source>
        <dbReference type="Pfam" id="PF00248"/>
    </source>
</evidence>
<accession>A0AAD9I3H1</accession>
<evidence type="ECO:0000256" key="1">
    <source>
        <dbReference type="ARBA" id="ARBA00023002"/>
    </source>
</evidence>
<keyword evidence="4" id="KW-1185">Reference proteome</keyword>
<comment type="caution">
    <text evidence="3">The sequence shown here is derived from an EMBL/GenBank/DDBJ whole genome shotgun (WGS) entry which is preliminary data.</text>
</comment>
<gene>
    <name evidence="3" type="ORF">P8C59_004327</name>
</gene>
<dbReference type="EMBL" id="JAQQPM010000003">
    <property type="protein sequence ID" value="KAK2069777.1"/>
    <property type="molecule type" value="Genomic_DNA"/>
</dbReference>
<dbReference type="Pfam" id="PF00248">
    <property type="entry name" value="Aldo_ket_red"/>
    <property type="match status" value="1"/>
</dbReference>
<organism evidence="3 4">
    <name type="scientific">Phyllachora maydis</name>
    <dbReference type="NCBI Taxonomy" id="1825666"/>
    <lineage>
        <taxon>Eukaryota</taxon>
        <taxon>Fungi</taxon>
        <taxon>Dikarya</taxon>
        <taxon>Ascomycota</taxon>
        <taxon>Pezizomycotina</taxon>
        <taxon>Sordariomycetes</taxon>
        <taxon>Sordariomycetidae</taxon>
        <taxon>Phyllachorales</taxon>
        <taxon>Phyllachoraceae</taxon>
        <taxon>Phyllachora</taxon>
    </lineage>
</organism>
<reference evidence="3" key="1">
    <citation type="journal article" date="2023" name="Mol. Plant Microbe Interact.">
        <title>Elucidating the Obligate Nature and Biological Capacity of an Invasive Fungal Corn Pathogen.</title>
        <authorList>
            <person name="MacCready J.S."/>
            <person name="Roggenkamp E.M."/>
            <person name="Gdanetz K."/>
            <person name="Chilvers M.I."/>
        </authorList>
    </citation>
    <scope>NUCLEOTIDE SEQUENCE</scope>
    <source>
        <strain evidence="3">PM02</strain>
    </source>
</reference>
<evidence type="ECO:0000313" key="4">
    <source>
        <dbReference type="Proteomes" id="UP001217918"/>
    </source>
</evidence>
<name>A0AAD9I3H1_9PEZI</name>
<feature type="domain" description="NADP-dependent oxidoreductase" evidence="2">
    <location>
        <begin position="27"/>
        <end position="215"/>
    </location>
</feature>
<dbReference type="SUPFAM" id="SSF51430">
    <property type="entry name" value="NAD(P)-linked oxidoreductase"/>
    <property type="match status" value="1"/>
</dbReference>
<dbReference type="Proteomes" id="UP001217918">
    <property type="component" value="Unassembled WGS sequence"/>
</dbReference>
<dbReference type="InterPro" id="IPR036812">
    <property type="entry name" value="NAD(P)_OxRdtase_dom_sf"/>
</dbReference>
<protein>
    <recommendedName>
        <fullName evidence="2">NADP-dependent oxidoreductase domain-containing protein</fullName>
    </recommendedName>
</protein>
<dbReference type="InterPro" id="IPR020471">
    <property type="entry name" value="AKR"/>
</dbReference>
<dbReference type="PANTHER" id="PTHR11732">
    <property type="entry name" value="ALDO/KETO REDUCTASE"/>
    <property type="match status" value="1"/>
</dbReference>
<dbReference type="InterPro" id="IPR023210">
    <property type="entry name" value="NADP_OxRdtase_dom"/>
</dbReference>
<sequence>MSQLGPTNRRTLGGARMPEMMYGCAWKKDKTADLVYQAIETGFRGIDTAAMRRHYDEKLTGDGIRRAIADGLVTRSDLYIQTKFTPADDAFADAARYPSIAAQVRASVAASLANLATADDPDGEPYLDSLVMHSPYPSTDDTLAAWSALAEYVPDRVRVLGISHITLPLLSTLLATNPRVAIVQNRFIAREAHFHAAVRAACRAHGVAFQAFWTLTGNRDVWPTAPCVNAVATAACVEAPVAWYALIAAAGVVLLNGTTRQAHMRDDLDGLRTVRAWREGSEQGRSIWERAFGEFNAFVGGFGRGHEEEEEEQGG</sequence>
<dbReference type="AlphaFoldDB" id="A0AAD9I3H1"/>
<proteinExistence type="predicted"/>
<dbReference type="GO" id="GO:0016491">
    <property type="term" value="F:oxidoreductase activity"/>
    <property type="evidence" value="ECO:0007669"/>
    <property type="project" value="UniProtKB-KW"/>
</dbReference>
<dbReference type="Gene3D" id="3.20.20.100">
    <property type="entry name" value="NADP-dependent oxidoreductase domain"/>
    <property type="match status" value="1"/>
</dbReference>
<evidence type="ECO:0000313" key="3">
    <source>
        <dbReference type="EMBL" id="KAK2069777.1"/>
    </source>
</evidence>